<evidence type="ECO:0000256" key="8">
    <source>
        <dbReference type="ARBA" id="ARBA00022679"/>
    </source>
</evidence>
<dbReference type="GO" id="GO:0046100">
    <property type="term" value="P:hypoxanthine metabolic process"/>
    <property type="evidence" value="ECO:0007669"/>
    <property type="project" value="TreeGrafter"/>
</dbReference>
<dbReference type="PANTHER" id="PTHR43340">
    <property type="entry name" value="HYPOXANTHINE-GUANINE PHOSPHORIBOSYLTRANSFERASE"/>
    <property type="match status" value="1"/>
</dbReference>
<feature type="domain" description="Phosphoribosyltransferase" evidence="15">
    <location>
        <begin position="98"/>
        <end position="251"/>
    </location>
</feature>
<comment type="catalytic activity">
    <reaction evidence="13">
        <text>IMP + diphosphate = hypoxanthine + 5-phospho-alpha-D-ribose 1-diphosphate</text>
        <dbReference type="Rhea" id="RHEA:17973"/>
        <dbReference type="ChEBI" id="CHEBI:17368"/>
        <dbReference type="ChEBI" id="CHEBI:33019"/>
        <dbReference type="ChEBI" id="CHEBI:58017"/>
        <dbReference type="ChEBI" id="CHEBI:58053"/>
        <dbReference type="EC" id="2.4.2.8"/>
    </reaction>
</comment>
<organism evidence="16 17">
    <name type="scientific">Triparma columacea</name>
    <dbReference type="NCBI Taxonomy" id="722753"/>
    <lineage>
        <taxon>Eukaryota</taxon>
        <taxon>Sar</taxon>
        <taxon>Stramenopiles</taxon>
        <taxon>Ochrophyta</taxon>
        <taxon>Bolidophyceae</taxon>
        <taxon>Parmales</taxon>
        <taxon>Triparmaceae</taxon>
        <taxon>Triparma</taxon>
    </lineage>
</organism>
<dbReference type="InterPro" id="IPR029057">
    <property type="entry name" value="PRTase-like"/>
</dbReference>
<gene>
    <name evidence="16" type="ORF">TrCOL_g11086</name>
</gene>
<dbReference type="GO" id="GO:0005829">
    <property type="term" value="C:cytosol"/>
    <property type="evidence" value="ECO:0007669"/>
    <property type="project" value="TreeGrafter"/>
</dbReference>
<evidence type="ECO:0000256" key="12">
    <source>
        <dbReference type="ARBA" id="ARBA00022842"/>
    </source>
</evidence>
<keyword evidence="17" id="KW-1185">Reference proteome</keyword>
<dbReference type="SUPFAM" id="SSF53271">
    <property type="entry name" value="PRTase-like"/>
    <property type="match status" value="1"/>
</dbReference>
<dbReference type="InterPro" id="IPR005904">
    <property type="entry name" value="Hxn_phspho_trans"/>
</dbReference>
<comment type="subcellular location">
    <subcellularLocation>
        <location evidence="2 13">Cytoplasm</location>
    </subcellularLocation>
</comment>
<keyword evidence="8 13" id="KW-0808">Transferase</keyword>
<dbReference type="GO" id="GO:0000166">
    <property type="term" value="F:nucleotide binding"/>
    <property type="evidence" value="ECO:0007669"/>
    <property type="project" value="UniProtKB-KW"/>
</dbReference>
<dbReference type="PANTHER" id="PTHR43340:SF1">
    <property type="entry name" value="HYPOXANTHINE PHOSPHORIBOSYLTRANSFERASE"/>
    <property type="match status" value="1"/>
</dbReference>
<keyword evidence="11 13" id="KW-0547">Nucleotide-binding</keyword>
<evidence type="ECO:0000256" key="3">
    <source>
        <dbReference type="ARBA" id="ARBA00004669"/>
    </source>
</evidence>
<dbReference type="OrthoDB" id="9449045at2759"/>
<comment type="caution">
    <text evidence="16">The sequence shown here is derived from an EMBL/GenBank/DDBJ whole genome shotgun (WGS) entry which is preliminary data.</text>
</comment>
<evidence type="ECO:0000256" key="11">
    <source>
        <dbReference type="ARBA" id="ARBA00022741"/>
    </source>
</evidence>
<dbReference type="NCBIfam" id="TIGR01203">
    <property type="entry name" value="HGPRTase"/>
    <property type="match status" value="1"/>
</dbReference>
<keyword evidence="6 13" id="KW-0963">Cytoplasm</keyword>
<comment type="similarity">
    <text evidence="4 13">Belongs to the purine/pyrimidine phosphoribosyltransferase family.</text>
</comment>
<dbReference type="GO" id="GO:0004422">
    <property type="term" value="F:hypoxanthine phosphoribosyltransferase activity"/>
    <property type="evidence" value="ECO:0007669"/>
    <property type="project" value="InterPro"/>
</dbReference>
<feature type="compositionally biased region" description="Polar residues" evidence="14">
    <location>
        <begin position="1"/>
        <end position="14"/>
    </location>
</feature>
<evidence type="ECO:0000256" key="2">
    <source>
        <dbReference type="ARBA" id="ARBA00004496"/>
    </source>
</evidence>
<evidence type="ECO:0000256" key="7">
    <source>
        <dbReference type="ARBA" id="ARBA00022676"/>
    </source>
</evidence>
<feature type="region of interest" description="Disordered" evidence="14">
    <location>
        <begin position="1"/>
        <end position="23"/>
    </location>
</feature>
<proteinExistence type="inferred from homology"/>
<evidence type="ECO:0000256" key="6">
    <source>
        <dbReference type="ARBA" id="ARBA00022490"/>
    </source>
</evidence>
<feature type="compositionally biased region" description="Low complexity" evidence="14">
    <location>
        <begin position="40"/>
        <end position="55"/>
    </location>
</feature>
<evidence type="ECO:0000256" key="10">
    <source>
        <dbReference type="ARBA" id="ARBA00022726"/>
    </source>
</evidence>
<dbReference type="Gene3D" id="3.40.50.2020">
    <property type="match status" value="1"/>
</dbReference>
<evidence type="ECO:0000313" key="17">
    <source>
        <dbReference type="Proteomes" id="UP001165065"/>
    </source>
</evidence>
<dbReference type="Pfam" id="PF00156">
    <property type="entry name" value="Pribosyltran"/>
    <property type="match status" value="1"/>
</dbReference>
<dbReference type="EC" id="2.4.2.8" evidence="5 13"/>
<dbReference type="GO" id="GO:0000287">
    <property type="term" value="F:magnesium ion binding"/>
    <property type="evidence" value="ECO:0007669"/>
    <property type="project" value="TreeGrafter"/>
</dbReference>
<keyword evidence="7 13" id="KW-0328">Glycosyltransferase</keyword>
<dbReference type="GO" id="GO:0006166">
    <property type="term" value="P:purine ribonucleoside salvage"/>
    <property type="evidence" value="ECO:0007669"/>
    <property type="project" value="UniProtKB-KW"/>
</dbReference>
<evidence type="ECO:0000259" key="15">
    <source>
        <dbReference type="Pfam" id="PF00156"/>
    </source>
</evidence>
<keyword evidence="9 13" id="KW-0479">Metal-binding</keyword>
<evidence type="ECO:0000256" key="13">
    <source>
        <dbReference type="RuleBase" id="RU364099"/>
    </source>
</evidence>
<keyword evidence="12 13" id="KW-0460">Magnesium</keyword>
<name>A0A9W7LE83_9STRA</name>
<dbReference type="GO" id="GO:0032263">
    <property type="term" value="P:GMP salvage"/>
    <property type="evidence" value="ECO:0007669"/>
    <property type="project" value="TreeGrafter"/>
</dbReference>
<evidence type="ECO:0000256" key="14">
    <source>
        <dbReference type="SAM" id="MobiDB-lite"/>
    </source>
</evidence>
<reference evidence="17" key="1">
    <citation type="journal article" date="2023" name="Commun. Biol.">
        <title>Genome analysis of Parmales, the sister group of diatoms, reveals the evolutionary specialization of diatoms from phago-mixotrophs to photoautotrophs.</title>
        <authorList>
            <person name="Ban H."/>
            <person name="Sato S."/>
            <person name="Yoshikawa S."/>
            <person name="Yamada K."/>
            <person name="Nakamura Y."/>
            <person name="Ichinomiya M."/>
            <person name="Sato N."/>
            <person name="Blanc-Mathieu R."/>
            <person name="Endo H."/>
            <person name="Kuwata A."/>
            <person name="Ogata H."/>
        </authorList>
    </citation>
    <scope>NUCLEOTIDE SEQUENCE [LARGE SCALE GENOMIC DNA]</scope>
</reference>
<dbReference type="InterPro" id="IPR050408">
    <property type="entry name" value="HGPRT"/>
</dbReference>
<dbReference type="GO" id="GO:0032264">
    <property type="term" value="P:IMP salvage"/>
    <property type="evidence" value="ECO:0007669"/>
    <property type="project" value="TreeGrafter"/>
</dbReference>
<feature type="region of interest" description="Disordered" evidence="14">
    <location>
        <begin position="40"/>
        <end position="61"/>
    </location>
</feature>
<keyword evidence="10 13" id="KW-0660">Purine salvage</keyword>
<evidence type="ECO:0000256" key="5">
    <source>
        <dbReference type="ARBA" id="ARBA00011895"/>
    </source>
</evidence>
<comment type="pathway">
    <text evidence="3 13">Purine metabolism; IMP biosynthesis via salvage pathway; IMP from hypoxanthine: step 1/1.</text>
</comment>
<dbReference type="CDD" id="cd06223">
    <property type="entry name" value="PRTases_typeI"/>
    <property type="match status" value="1"/>
</dbReference>
<dbReference type="EMBL" id="BRYA01000305">
    <property type="protein sequence ID" value="GMI46571.1"/>
    <property type="molecule type" value="Genomic_DNA"/>
</dbReference>
<evidence type="ECO:0000313" key="16">
    <source>
        <dbReference type="EMBL" id="GMI46571.1"/>
    </source>
</evidence>
<evidence type="ECO:0000256" key="1">
    <source>
        <dbReference type="ARBA" id="ARBA00001946"/>
    </source>
</evidence>
<dbReference type="FunFam" id="3.40.50.2020:FF:000053">
    <property type="entry name" value="Hypoxanthine phosphoribosyltransferase"/>
    <property type="match status" value="1"/>
</dbReference>
<dbReference type="InterPro" id="IPR000836">
    <property type="entry name" value="PRTase_dom"/>
</dbReference>
<dbReference type="Proteomes" id="UP001165065">
    <property type="component" value="Unassembled WGS sequence"/>
</dbReference>
<sequence>MSGLSQQLSRSPPSTLEPGTFKGMDISSALSQSQLDLQMLSTTPSTSSAPGGPRSFGSTSRFEPITISSSQQQTKDHFLIPNHYQDCVSTVLISHGMIMDRVQKLAADIRAAYTGKTIHLLCVLKGGSAFFQDLQVCLRNFHQFSKQESIPFTFDFIRAKSYAGTESTGTVKVSGCDLEKLKGKHVLLVEDIVDTGTTMSYLIPLLATYNPASLKVTSLLEKRTPRSCGFKADFVGFSVPDEFVIGYCLDYNDAFRDMQHICVISKTGIEKYKDGVPDS</sequence>
<accession>A0A9W7LE83</accession>
<dbReference type="GO" id="GO:0006178">
    <property type="term" value="P:guanine salvage"/>
    <property type="evidence" value="ECO:0007669"/>
    <property type="project" value="TreeGrafter"/>
</dbReference>
<comment type="cofactor">
    <cofactor evidence="1 13">
        <name>Mg(2+)</name>
        <dbReference type="ChEBI" id="CHEBI:18420"/>
    </cofactor>
</comment>
<evidence type="ECO:0000256" key="4">
    <source>
        <dbReference type="ARBA" id="ARBA00008391"/>
    </source>
</evidence>
<evidence type="ECO:0000256" key="9">
    <source>
        <dbReference type="ARBA" id="ARBA00022723"/>
    </source>
</evidence>
<protein>
    <recommendedName>
        <fullName evidence="5 13">Hypoxanthine phosphoribosyltransferase</fullName>
        <ecNumber evidence="5 13">2.4.2.8</ecNumber>
    </recommendedName>
</protein>
<dbReference type="AlphaFoldDB" id="A0A9W7LE83"/>